<dbReference type="GO" id="GO:0000272">
    <property type="term" value="P:polysaccharide catabolic process"/>
    <property type="evidence" value="ECO:0007669"/>
    <property type="project" value="InterPro"/>
</dbReference>
<comment type="caution">
    <text evidence="3">The sequence shown here is derived from an EMBL/GenBank/DDBJ whole genome shotgun (WGS) entry which is preliminary data.</text>
</comment>
<feature type="compositionally biased region" description="Low complexity" evidence="1">
    <location>
        <begin position="500"/>
        <end position="512"/>
    </location>
</feature>
<evidence type="ECO:0000313" key="3">
    <source>
        <dbReference type="EMBL" id="MBA2115057.1"/>
    </source>
</evidence>
<feature type="compositionally biased region" description="Polar residues" evidence="1">
    <location>
        <begin position="518"/>
        <end position="531"/>
    </location>
</feature>
<sequence length="609" mass="66599">MLNATNELISLRLAATDLHGNAITQIEQGESFLIKAYMDDRRDELDLSENGIAWGVYAAYFNITFDSEGFEFDPTYGDGGVKYGPNMSPVDEIPPIPDTSYDGYIEGLAVQNVSGGYIDEIEALSFRMIAQTPNVYDMAEAFTPHFHFDQIDLVEDPNVVPDLWEPYYIDGVPQVERLTGQAFYNAVDLADESFLLHLYDSQRITSDSEVYFEGVDLEVIAASSAADYQLRYVTKPTLTSNGEVNNLPTNVEVIDEWNHIYVEVYAQAPAGSAIQAGIVEISYDAADFGFVRAIGRVEDPANLRYSVTSTDVDEENGTVRVGFSSLSTNLGDDRYALVGRIQLKSNMELPVDYTNGPLTFTPSSEITLSDTNATVIDDATMVLSVINGTATASHSFEVWPVIYDVGANGEDRKVGISDFAGFIGQYGRFVNNDPLIRKFDFNNNGKVDLADFSLFIQNYGESDDSVTFRDYPTGYPGTIGGVPLMASSFVLEGEQVDARSTPQTTTSPTMVTTEDKPSTISGQSLSNTLPLTQSASTGSSSDDASQDNQVVTPEEETTDAAISSLDDQTDLIIMSSQNSESSFALDDDEPEFADHADEVLAIWEDENNL</sequence>
<dbReference type="SUPFAM" id="SSF63446">
    <property type="entry name" value="Type I dockerin domain"/>
    <property type="match status" value="1"/>
</dbReference>
<gene>
    <name evidence="3" type="ORF">HOV93_22290</name>
</gene>
<dbReference type="Proteomes" id="UP000551616">
    <property type="component" value="Unassembled WGS sequence"/>
</dbReference>
<evidence type="ECO:0000259" key="2">
    <source>
        <dbReference type="PROSITE" id="PS50222"/>
    </source>
</evidence>
<dbReference type="InterPro" id="IPR036439">
    <property type="entry name" value="Dockerin_dom_sf"/>
</dbReference>
<dbReference type="PROSITE" id="PS00018">
    <property type="entry name" value="EF_HAND_1"/>
    <property type="match status" value="1"/>
</dbReference>
<dbReference type="InterPro" id="IPR002048">
    <property type="entry name" value="EF_hand_dom"/>
</dbReference>
<dbReference type="PROSITE" id="PS50222">
    <property type="entry name" value="EF_HAND_2"/>
    <property type="match status" value="1"/>
</dbReference>
<protein>
    <recommendedName>
        <fullName evidence="2">EF-hand domain-containing protein</fullName>
    </recommendedName>
</protein>
<organism evidence="3 4">
    <name type="scientific">Bremerella alba</name>
    <dbReference type="NCBI Taxonomy" id="980252"/>
    <lineage>
        <taxon>Bacteria</taxon>
        <taxon>Pseudomonadati</taxon>
        <taxon>Planctomycetota</taxon>
        <taxon>Planctomycetia</taxon>
        <taxon>Pirellulales</taxon>
        <taxon>Pirellulaceae</taxon>
        <taxon>Bremerella</taxon>
    </lineage>
</organism>
<proteinExistence type="predicted"/>
<dbReference type="GO" id="GO:0005509">
    <property type="term" value="F:calcium ion binding"/>
    <property type="evidence" value="ECO:0007669"/>
    <property type="project" value="InterPro"/>
</dbReference>
<name>A0A7V9A768_9BACT</name>
<dbReference type="InterPro" id="IPR018247">
    <property type="entry name" value="EF_Hand_1_Ca_BS"/>
</dbReference>
<accession>A0A7V9A768</accession>
<dbReference type="EMBL" id="JABRWO010000005">
    <property type="protein sequence ID" value="MBA2115057.1"/>
    <property type="molecule type" value="Genomic_DNA"/>
</dbReference>
<feature type="domain" description="EF-hand" evidence="2">
    <location>
        <begin position="435"/>
        <end position="462"/>
    </location>
</feature>
<feature type="region of interest" description="Disordered" evidence="1">
    <location>
        <begin position="495"/>
        <end position="569"/>
    </location>
</feature>
<evidence type="ECO:0000313" key="4">
    <source>
        <dbReference type="Proteomes" id="UP000551616"/>
    </source>
</evidence>
<reference evidence="3 4" key="1">
    <citation type="submission" date="2020-05" db="EMBL/GenBank/DDBJ databases">
        <title>Bremerella alba sp. nov., a novel planctomycete isolated from the surface of the macroalga Fucus spiralis.</title>
        <authorList>
            <person name="Godinho O."/>
            <person name="Botelho R."/>
            <person name="Albuquerque L."/>
            <person name="Wiegand S."/>
            <person name="Da Costa M.S."/>
            <person name="Lobo-Da-Cunha A."/>
            <person name="Jogler C."/>
            <person name="Lage O.M."/>
        </authorList>
    </citation>
    <scope>NUCLEOTIDE SEQUENCE [LARGE SCALE GENOMIC DNA]</scope>
    <source>
        <strain evidence="3 4">FF15</strain>
    </source>
</reference>
<feature type="compositionally biased region" description="Low complexity" evidence="1">
    <location>
        <begin position="532"/>
        <end position="543"/>
    </location>
</feature>
<evidence type="ECO:0000256" key="1">
    <source>
        <dbReference type="SAM" id="MobiDB-lite"/>
    </source>
</evidence>
<dbReference type="AlphaFoldDB" id="A0A7V9A768"/>
<keyword evidence="4" id="KW-1185">Reference proteome</keyword>
<dbReference type="Gene3D" id="1.10.1330.10">
    <property type="entry name" value="Dockerin domain"/>
    <property type="match status" value="1"/>
</dbReference>